<proteinExistence type="predicted"/>
<organism evidence="1 2">
    <name type="scientific">Jaapia argillacea MUCL 33604</name>
    <dbReference type="NCBI Taxonomy" id="933084"/>
    <lineage>
        <taxon>Eukaryota</taxon>
        <taxon>Fungi</taxon>
        <taxon>Dikarya</taxon>
        <taxon>Basidiomycota</taxon>
        <taxon>Agaricomycotina</taxon>
        <taxon>Agaricomycetes</taxon>
        <taxon>Agaricomycetidae</taxon>
        <taxon>Jaapiales</taxon>
        <taxon>Jaapiaceae</taxon>
        <taxon>Jaapia</taxon>
    </lineage>
</organism>
<dbReference type="AlphaFoldDB" id="A0A067PEG0"/>
<reference evidence="2" key="1">
    <citation type="journal article" date="2014" name="Proc. Natl. Acad. Sci. U.S.A.">
        <title>Extensive sampling of basidiomycete genomes demonstrates inadequacy of the white-rot/brown-rot paradigm for wood decay fungi.</title>
        <authorList>
            <person name="Riley R."/>
            <person name="Salamov A.A."/>
            <person name="Brown D.W."/>
            <person name="Nagy L.G."/>
            <person name="Floudas D."/>
            <person name="Held B.W."/>
            <person name="Levasseur A."/>
            <person name="Lombard V."/>
            <person name="Morin E."/>
            <person name="Otillar R."/>
            <person name="Lindquist E.A."/>
            <person name="Sun H."/>
            <person name="LaButti K.M."/>
            <person name="Schmutz J."/>
            <person name="Jabbour D."/>
            <person name="Luo H."/>
            <person name="Baker S.E."/>
            <person name="Pisabarro A.G."/>
            <person name="Walton J.D."/>
            <person name="Blanchette R.A."/>
            <person name="Henrissat B."/>
            <person name="Martin F."/>
            <person name="Cullen D."/>
            <person name="Hibbett D.S."/>
            <person name="Grigoriev I.V."/>
        </authorList>
    </citation>
    <scope>NUCLEOTIDE SEQUENCE [LARGE SCALE GENOMIC DNA]</scope>
    <source>
        <strain evidence="2">MUCL 33604</strain>
    </source>
</reference>
<evidence type="ECO:0000313" key="1">
    <source>
        <dbReference type="EMBL" id="KDQ53164.1"/>
    </source>
</evidence>
<gene>
    <name evidence="1" type="ORF">JAAARDRAFT_436728</name>
</gene>
<keyword evidence="2" id="KW-1185">Reference proteome</keyword>
<dbReference type="InParanoid" id="A0A067PEG0"/>
<dbReference type="Proteomes" id="UP000027265">
    <property type="component" value="Unassembled WGS sequence"/>
</dbReference>
<evidence type="ECO:0000313" key="2">
    <source>
        <dbReference type="Proteomes" id="UP000027265"/>
    </source>
</evidence>
<accession>A0A067PEG0</accession>
<protein>
    <submittedName>
        <fullName evidence="1">Uncharacterized protein</fullName>
    </submittedName>
</protein>
<sequence length="149" mass="16885">MDVGAPLSIFHPHEFLEASRSQPWLDDPFSSPPGFSTPSRNVVMISISWTPSTWQDASRVLRKAQPIVSSSSPSIIIERSVQRHLSIHLIYLVFDFSLSIRTKVTQECQCQVIVVHRCCLTMFMGCPYVCISLLLCLTHTYSHHRIADL</sequence>
<dbReference type="HOGENOM" id="CLU_1749937_0_0_1"/>
<dbReference type="EMBL" id="KL197735">
    <property type="protein sequence ID" value="KDQ53164.1"/>
    <property type="molecule type" value="Genomic_DNA"/>
</dbReference>
<name>A0A067PEG0_9AGAM</name>